<dbReference type="PANTHER" id="PTHR31827:SF1">
    <property type="entry name" value="EMB|CAB89363.1"/>
    <property type="match status" value="1"/>
</dbReference>
<dbReference type="InterPro" id="IPR056866">
    <property type="entry name" value="Znf_WRKY19"/>
</dbReference>
<organism evidence="3 4">
    <name type="scientific">Skeletonema marinoi</name>
    <dbReference type="NCBI Taxonomy" id="267567"/>
    <lineage>
        <taxon>Eukaryota</taxon>
        <taxon>Sar</taxon>
        <taxon>Stramenopiles</taxon>
        <taxon>Ochrophyta</taxon>
        <taxon>Bacillariophyta</taxon>
        <taxon>Coscinodiscophyceae</taxon>
        <taxon>Thalassiosirophycidae</taxon>
        <taxon>Thalassiosirales</taxon>
        <taxon>Skeletonemataceae</taxon>
        <taxon>Skeletonema</taxon>
        <taxon>Skeletonema marinoi-dohrnii complex</taxon>
    </lineage>
</organism>
<sequence>MTSPAKPHQQQRSSKKKNKCSHPNCTNWAVKSGICIKHGATPSAPRRCTHISGCTSYARSHGLCIKHGATWTKKICSVEGCQKYVKRNGVCISHGAKVERKVCSVDGCNSKVVREGVCQKHGAKREYKQCSAEDCTNFSVLRGVCVKHGAKRKYKLCEVEDCTNLVQKRGLCKRHGAYAVDVETVEVDVVKKMDVEEAATSTTKQEGTVAKPSTISDATKPSPRVASERKETKTSPSVERVVVDTAQPQNKKQKGINHATEAAEALLSFTNPTAA</sequence>
<feature type="domain" description="WRKY19-like zinc finger" evidence="2">
    <location>
        <begin position="155"/>
        <end position="176"/>
    </location>
</feature>
<evidence type="ECO:0000259" key="2">
    <source>
        <dbReference type="Pfam" id="PF24906"/>
    </source>
</evidence>
<dbReference type="Pfam" id="PF24906">
    <property type="entry name" value="Zf_WRKY19"/>
    <property type="match status" value="2"/>
</dbReference>
<feature type="region of interest" description="Disordered" evidence="1">
    <location>
        <begin position="198"/>
        <end position="257"/>
    </location>
</feature>
<evidence type="ECO:0000313" key="3">
    <source>
        <dbReference type="EMBL" id="KAK1732421.1"/>
    </source>
</evidence>
<keyword evidence="4" id="KW-1185">Reference proteome</keyword>
<accession>A0AAD8XS74</accession>
<evidence type="ECO:0000256" key="1">
    <source>
        <dbReference type="SAM" id="MobiDB-lite"/>
    </source>
</evidence>
<dbReference type="AlphaFoldDB" id="A0AAD8XS74"/>
<reference evidence="3" key="1">
    <citation type="submission" date="2023-06" db="EMBL/GenBank/DDBJ databases">
        <title>Survivors Of The Sea: Transcriptome response of Skeletonema marinoi to long-term dormancy.</title>
        <authorList>
            <person name="Pinder M.I.M."/>
            <person name="Kourtchenko O."/>
            <person name="Robertson E.K."/>
            <person name="Larsson T."/>
            <person name="Maumus F."/>
            <person name="Osuna-Cruz C.M."/>
            <person name="Vancaester E."/>
            <person name="Stenow R."/>
            <person name="Vandepoele K."/>
            <person name="Ploug H."/>
            <person name="Bruchert V."/>
            <person name="Godhe A."/>
            <person name="Topel M."/>
        </authorList>
    </citation>
    <scope>NUCLEOTIDE SEQUENCE</scope>
    <source>
        <strain evidence="3">R05AC</strain>
    </source>
</reference>
<feature type="domain" description="WRKY19-like zinc finger" evidence="2">
    <location>
        <begin position="74"/>
        <end position="95"/>
    </location>
</feature>
<feature type="compositionally biased region" description="Polar residues" evidence="1">
    <location>
        <begin position="199"/>
        <end position="219"/>
    </location>
</feature>
<comment type="caution">
    <text evidence="3">The sequence shown here is derived from an EMBL/GenBank/DDBJ whole genome shotgun (WGS) entry which is preliminary data.</text>
</comment>
<dbReference type="Proteomes" id="UP001224775">
    <property type="component" value="Unassembled WGS sequence"/>
</dbReference>
<evidence type="ECO:0000313" key="4">
    <source>
        <dbReference type="Proteomes" id="UP001224775"/>
    </source>
</evidence>
<feature type="compositionally biased region" description="Polar residues" evidence="1">
    <location>
        <begin position="1"/>
        <end position="12"/>
    </location>
</feature>
<protein>
    <recommendedName>
        <fullName evidence="2">WRKY19-like zinc finger domain-containing protein</fullName>
    </recommendedName>
</protein>
<gene>
    <name evidence="3" type="ORF">QTG54_016902</name>
</gene>
<dbReference type="EMBL" id="JATAAI010000067">
    <property type="protein sequence ID" value="KAK1732421.1"/>
    <property type="molecule type" value="Genomic_DNA"/>
</dbReference>
<name>A0AAD8XS74_9STRA</name>
<proteinExistence type="predicted"/>
<feature type="region of interest" description="Disordered" evidence="1">
    <location>
        <begin position="1"/>
        <end position="22"/>
    </location>
</feature>
<dbReference type="PANTHER" id="PTHR31827">
    <property type="entry name" value="EMB|CAB89363.1"/>
    <property type="match status" value="1"/>
</dbReference>